<keyword evidence="4" id="KW-0969">Cilium</keyword>
<keyword evidence="4" id="KW-0966">Cell projection</keyword>
<gene>
    <name evidence="4" type="ORF">MNBD_GAMMA03-1453</name>
</gene>
<dbReference type="EMBL" id="UOFC01000006">
    <property type="protein sequence ID" value="VAW44421.1"/>
    <property type="molecule type" value="Genomic_DNA"/>
</dbReference>
<name>A0A3B0VNG8_9ZZZZ</name>
<dbReference type="InterPro" id="IPR001029">
    <property type="entry name" value="Flagellin_N"/>
</dbReference>
<dbReference type="InterPro" id="IPR001492">
    <property type="entry name" value="Flagellin"/>
</dbReference>
<dbReference type="Gene3D" id="6.10.10.10">
    <property type="entry name" value="Flagellar export chaperone, C-terminal domain"/>
    <property type="match status" value="1"/>
</dbReference>
<dbReference type="GO" id="GO:0009288">
    <property type="term" value="C:bacterial-type flagellum"/>
    <property type="evidence" value="ECO:0007669"/>
    <property type="project" value="InterPro"/>
</dbReference>
<feature type="domain" description="Flagellin C-terminal" evidence="3">
    <location>
        <begin position="190"/>
        <end position="272"/>
    </location>
</feature>
<dbReference type="PANTHER" id="PTHR42792:SF2">
    <property type="entry name" value="FLAGELLIN"/>
    <property type="match status" value="1"/>
</dbReference>
<sequence length="273" mass="28690">MAMVINTNIGSLNATRQLDISSRDLSVSMERLTSGLRINSAADDAAGLAVSTAMNTQIMGTDMAIRNSNDGISLAQTIDGASEEITNMMQRQRELTIQSLNGTYTAENRAAMDAEFSALSNEIARIASTTKFNGVPVMNTTAQIEIHAGWEDTNADSITVTAIGGTAIAIAVAAEDITTSVTAAAALLVLDLQISTLSSARSGVGAVQNRLEYTVANLQNVSENISASRSTILDADFAKESANLARTQVLQQAGMSMLSQANQASQNVLQLLQ</sequence>
<dbReference type="PANTHER" id="PTHR42792">
    <property type="entry name" value="FLAGELLIN"/>
    <property type="match status" value="1"/>
</dbReference>
<dbReference type="AlphaFoldDB" id="A0A3B0VNG8"/>
<feature type="domain" description="Flagellin N-terminal" evidence="2">
    <location>
        <begin position="5"/>
        <end position="139"/>
    </location>
</feature>
<evidence type="ECO:0000259" key="3">
    <source>
        <dbReference type="Pfam" id="PF00700"/>
    </source>
</evidence>
<organism evidence="4">
    <name type="scientific">hydrothermal vent metagenome</name>
    <dbReference type="NCBI Taxonomy" id="652676"/>
    <lineage>
        <taxon>unclassified sequences</taxon>
        <taxon>metagenomes</taxon>
        <taxon>ecological metagenomes</taxon>
    </lineage>
</organism>
<protein>
    <submittedName>
        <fullName evidence="4">Flagellin protein FlaA</fullName>
    </submittedName>
</protein>
<evidence type="ECO:0000313" key="4">
    <source>
        <dbReference type="EMBL" id="VAW44421.1"/>
    </source>
</evidence>
<dbReference type="PRINTS" id="PR00207">
    <property type="entry name" value="FLAGELLIN"/>
</dbReference>
<evidence type="ECO:0000256" key="1">
    <source>
        <dbReference type="ARBA" id="ARBA00023143"/>
    </source>
</evidence>
<keyword evidence="1" id="KW-0975">Bacterial flagellum</keyword>
<dbReference type="Pfam" id="PF00669">
    <property type="entry name" value="Flagellin_N"/>
    <property type="match status" value="1"/>
</dbReference>
<dbReference type="InterPro" id="IPR042187">
    <property type="entry name" value="Flagellin_C_sub2"/>
</dbReference>
<proteinExistence type="predicted"/>
<dbReference type="InterPro" id="IPR046358">
    <property type="entry name" value="Flagellin_C"/>
</dbReference>
<evidence type="ECO:0000259" key="2">
    <source>
        <dbReference type="Pfam" id="PF00669"/>
    </source>
</evidence>
<dbReference type="Gene3D" id="1.20.1330.10">
    <property type="entry name" value="f41 fragment of flagellin, N-terminal domain"/>
    <property type="match status" value="1"/>
</dbReference>
<dbReference type="GO" id="GO:0005198">
    <property type="term" value="F:structural molecule activity"/>
    <property type="evidence" value="ECO:0007669"/>
    <property type="project" value="InterPro"/>
</dbReference>
<accession>A0A3B0VNG8</accession>
<dbReference type="Pfam" id="PF00700">
    <property type="entry name" value="Flagellin_C"/>
    <property type="match status" value="1"/>
</dbReference>
<dbReference type="SUPFAM" id="SSF64518">
    <property type="entry name" value="Phase 1 flagellin"/>
    <property type="match status" value="1"/>
</dbReference>
<keyword evidence="4" id="KW-0282">Flagellum</keyword>
<reference evidence="4" key="1">
    <citation type="submission" date="2018-06" db="EMBL/GenBank/DDBJ databases">
        <authorList>
            <person name="Zhirakovskaya E."/>
        </authorList>
    </citation>
    <scope>NUCLEOTIDE SEQUENCE</scope>
</reference>